<name>A0A6M4H8F9_9PROT</name>
<protein>
    <submittedName>
        <fullName evidence="2">Uncharacterized protein</fullName>
    </submittedName>
</protein>
<evidence type="ECO:0000256" key="1">
    <source>
        <dbReference type="SAM" id="Phobius"/>
    </source>
</evidence>
<keyword evidence="1" id="KW-1133">Transmembrane helix</keyword>
<accession>A0A6M4H8F9</accession>
<proteinExistence type="predicted"/>
<organism evidence="2 3">
    <name type="scientific">Usitatibacter palustris</name>
    <dbReference type="NCBI Taxonomy" id="2732487"/>
    <lineage>
        <taxon>Bacteria</taxon>
        <taxon>Pseudomonadati</taxon>
        <taxon>Pseudomonadota</taxon>
        <taxon>Betaproteobacteria</taxon>
        <taxon>Nitrosomonadales</taxon>
        <taxon>Usitatibacteraceae</taxon>
        <taxon>Usitatibacter</taxon>
    </lineage>
</organism>
<dbReference type="AlphaFoldDB" id="A0A6M4H8F9"/>
<dbReference type="Proteomes" id="UP000503096">
    <property type="component" value="Chromosome"/>
</dbReference>
<dbReference type="EMBL" id="CP053073">
    <property type="protein sequence ID" value="QJR14287.1"/>
    <property type="molecule type" value="Genomic_DNA"/>
</dbReference>
<gene>
    <name evidence="2" type="ORF">DSM104440_01080</name>
</gene>
<keyword evidence="1" id="KW-0472">Membrane</keyword>
<reference evidence="2 3" key="1">
    <citation type="submission" date="2020-04" db="EMBL/GenBank/DDBJ databases">
        <title>Usitatibacter rugosus gen. nov., sp. nov. and Usitatibacter palustris sp. nov., novel members of Usitatibacteraceae fam. nov. within the order Nitrosomonadales isolated from soil.</title>
        <authorList>
            <person name="Huber K.J."/>
            <person name="Neumann-Schaal M."/>
            <person name="Geppert A."/>
            <person name="Luckner M."/>
            <person name="Wanner G."/>
            <person name="Overmann J."/>
        </authorList>
    </citation>
    <scope>NUCLEOTIDE SEQUENCE [LARGE SCALE GENOMIC DNA]</scope>
    <source>
        <strain evidence="2 3">Swamp67</strain>
    </source>
</reference>
<keyword evidence="1" id="KW-0812">Transmembrane</keyword>
<dbReference type="KEGG" id="upl:DSM104440_01080"/>
<feature type="transmembrane region" description="Helical" evidence="1">
    <location>
        <begin position="50"/>
        <end position="68"/>
    </location>
</feature>
<evidence type="ECO:0000313" key="3">
    <source>
        <dbReference type="Proteomes" id="UP000503096"/>
    </source>
</evidence>
<sequence length="159" mass="17904">MRLTETATGIVIDKGPGEGVFLILVGILILGIFFVWRHGDEWLEGDRRPVSVTLGLAVMPFLMFLAALDSFSRSMTLDDDGVVVRVWYGERDRTVWSEVIRSEVALSHRAARRSDYSRAPVVVLYLRTGREIVIGTGALTLQDANRVVTFVKERTRRQP</sequence>
<dbReference type="RefSeq" id="WP_171161060.1">
    <property type="nucleotide sequence ID" value="NZ_CP053073.1"/>
</dbReference>
<keyword evidence="3" id="KW-1185">Reference proteome</keyword>
<dbReference type="InParanoid" id="A0A6M4H8F9"/>
<evidence type="ECO:0000313" key="2">
    <source>
        <dbReference type="EMBL" id="QJR14287.1"/>
    </source>
</evidence>
<feature type="transmembrane region" description="Helical" evidence="1">
    <location>
        <begin position="20"/>
        <end position="38"/>
    </location>
</feature>